<reference evidence="2 3" key="1">
    <citation type="journal article" date="2013" name="Genome Announc.">
        <title>Draft Genome Sequence of Rhodococcus rhodnii Strain LMG5362, a Symbiont of Rhodnius prolixus (Hemiptera, Reduviidae, Triatominae), the Principle Vector of Trypanosoma cruzi.</title>
        <authorList>
            <person name="Pachebat J.A."/>
            <person name="van Keulen G."/>
            <person name="Whitten M.M."/>
            <person name="Girdwood S."/>
            <person name="Del Sol R."/>
            <person name="Dyson P.J."/>
            <person name="Facey P.D."/>
        </authorList>
    </citation>
    <scope>NUCLEOTIDE SEQUENCE [LARGE SCALE GENOMIC DNA]</scope>
    <source>
        <strain evidence="2 3">LMG 5362</strain>
    </source>
</reference>
<protein>
    <submittedName>
        <fullName evidence="2">Uncharacterized protein</fullName>
    </submittedName>
</protein>
<keyword evidence="1" id="KW-1133">Transmembrane helix</keyword>
<dbReference type="Proteomes" id="UP000013525">
    <property type="component" value="Unassembled WGS sequence"/>
</dbReference>
<proteinExistence type="predicted"/>
<evidence type="ECO:0000256" key="1">
    <source>
        <dbReference type="SAM" id="Phobius"/>
    </source>
</evidence>
<evidence type="ECO:0000313" key="2">
    <source>
        <dbReference type="EMBL" id="EOM74622.1"/>
    </source>
</evidence>
<sequence length="35" mass="4004">MSLEFAFVAIILTVENIALVAYFAHDYARNPHDHN</sequence>
<evidence type="ECO:0000313" key="3">
    <source>
        <dbReference type="Proteomes" id="UP000013525"/>
    </source>
</evidence>
<keyword evidence="3" id="KW-1185">Reference proteome</keyword>
<feature type="transmembrane region" description="Helical" evidence="1">
    <location>
        <begin position="6"/>
        <end position="24"/>
    </location>
</feature>
<accession>R7WHR7</accession>
<keyword evidence="1" id="KW-0472">Membrane</keyword>
<gene>
    <name evidence="2" type="ORF">Rrhod_4097</name>
</gene>
<comment type="caution">
    <text evidence="2">The sequence shown here is derived from an EMBL/GenBank/DDBJ whole genome shotgun (WGS) entry which is preliminary data.</text>
</comment>
<dbReference type="EMBL" id="APMY01000129">
    <property type="protein sequence ID" value="EOM74622.1"/>
    <property type="molecule type" value="Genomic_DNA"/>
</dbReference>
<organism evidence="2 3">
    <name type="scientific">Rhodococcus rhodnii LMG 5362</name>
    <dbReference type="NCBI Taxonomy" id="1273125"/>
    <lineage>
        <taxon>Bacteria</taxon>
        <taxon>Bacillati</taxon>
        <taxon>Actinomycetota</taxon>
        <taxon>Actinomycetes</taxon>
        <taxon>Mycobacteriales</taxon>
        <taxon>Nocardiaceae</taxon>
        <taxon>Rhodococcus</taxon>
    </lineage>
</organism>
<name>R7WHR7_9NOCA</name>
<dbReference type="AlphaFoldDB" id="R7WHR7"/>
<keyword evidence="1" id="KW-0812">Transmembrane</keyword>